<accession>A0A6G0ZBX5</accession>
<organism evidence="2 3">
    <name type="scientific">Aphis craccivora</name>
    <name type="common">Cowpea aphid</name>
    <dbReference type="NCBI Taxonomy" id="307492"/>
    <lineage>
        <taxon>Eukaryota</taxon>
        <taxon>Metazoa</taxon>
        <taxon>Ecdysozoa</taxon>
        <taxon>Arthropoda</taxon>
        <taxon>Hexapoda</taxon>
        <taxon>Insecta</taxon>
        <taxon>Pterygota</taxon>
        <taxon>Neoptera</taxon>
        <taxon>Paraneoptera</taxon>
        <taxon>Hemiptera</taxon>
        <taxon>Sternorrhyncha</taxon>
        <taxon>Aphidomorpha</taxon>
        <taxon>Aphidoidea</taxon>
        <taxon>Aphididae</taxon>
        <taxon>Aphidini</taxon>
        <taxon>Aphis</taxon>
        <taxon>Aphis</taxon>
    </lineage>
</organism>
<feature type="compositionally biased region" description="Gly residues" evidence="1">
    <location>
        <begin position="79"/>
        <end position="103"/>
    </location>
</feature>
<evidence type="ECO:0000313" key="2">
    <source>
        <dbReference type="EMBL" id="KAF0768419.1"/>
    </source>
</evidence>
<evidence type="ECO:0000256" key="1">
    <source>
        <dbReference type="SAM" id="MobiDB-lite"/>
    </source>
</evidence>
<feature type="region of interest" description="Disordered" evidence="1">
    <location>
        <begin position="74"/>
        <end position="103"/>
    </location>
</feature>
<sequence length="103" mass="10931">MGGWVMKINPVVGRTDEIAGIIEICIPKRTRARARATTIPADYNDIILYYALTEITPGNARATRRRLRPHHGCYESGSDGFGGGGGGVGGLDRTGGPGMMSAR</sequence>
<proteinExistence type="predicted"/>
<protein>
    <submittedName>
        <fullName evidence="2">Uncharacterized protein</fullName>
    </submittedName>
</protein>
<dbReference type="Proteomes" id="UP000478052">
    <property type="component" value="Unassembled WGS sequence"/>
</dbReference>
<gene>
    <name evidence="2" type="ORF">FWK35_00013357</name>
</gene>
<comment type="caution">
    <text evidence="2">The sequence shown here is derived from an EMBL/GenBank/DDBJ whole genome shotgun (WGS) entry which is preliminary data.</text>
</comment>
<reference evidence="2 3" key="1">
    <citation type="submission" date="2019-08" db="EMBL/GenBank/DDBJ databases">
        <title>Whole genome of Aphis craccivora.</title>
        <authorList>
            <person name="Voronova N.V."/>
            <person name="Shulinski R.S."/>
            <person name="Bandarenka Y.V."/>
            <person name="Zhorov D.G."/>
            <person name="Warner D."/>
        </authorList>
    </citation>
    <scope>NUCLEOTIDE SEQUENCE [LARGE SCALE GENOMIC DNA]</scope>
    <source>
        <strain evidence="2">180601</strain>
        <tissue evidence="2">Whole Body</tissue>
    </source>
</reference>
<evidence type="ECO:0000313" key="3">
    <source>
        <dbReference type="Proteomes" id="UP000478052"/>
    </source>
</evidence>
<dbReference type="EMBL" id="VUJU01000773">
    <property type="protein sequence ID" value="KAF0768419.1"/>
    <property type="molecule type" value="Genomic_DNA"/>
</dbReference>
<dbReference type="AlphaFoldDB" id="A0A6G0ZBX5"/>
<name>A0A6G0ZBX5_APHCR</name>
<keyword evidence="3" id="KW-1185">Reference proteome</keyword>